<keyword evidence="2" id="KW-0472">Membrane</keyword>
<feature type="compositionally biased region" description="Low complexity" evidence="1">
    <location>
        <begin position="192"/>
        <end position="202"/>
    </location>
</feature>
<evidence type="ECO:0000256" key="1">
    <source>
        <dbReference type="SAM" id="MobiDB-lite"/>
    </source>
</evidence>
<dbReference type="EMBL" id="JBBHLI010000001">
    <property type="protein sequence ID" value="MEK9499904.1"/>
    <property type="molecule type" value="Genomic_DNA"/>
</dbReference>
<feature type="transmembrane region" description="Helical" evidence="2">
    <location>
        <begin position="20"/>
        <end position="39"/>
    </location>
</feature>
<accession>A0ABU9E586</accession>
<feature type="domain" description="DUF58" evidence="3">
    <location>
        <begin position="208"/>
        <end position="313"/>
    </location>
</feature>
<keyword evidence="5" id="KW-1185">Reference proteome</keyword>
<evidence type="ECO:0000313" key="5">
    <source>
        <dbReference type="Proteomes" id="UP001484239"/>
    </source>
</evidence>
<gene>
    <name evidence="4" type="ORF">WI372_02770</name>
</gene>
<comment type="caution">
    <text evidence="4">The sequence shown here is derived from an EMBL/GenBank/DDBJ whole genome shotgun (WGS) entry which is preliminary data.</text>
</comment>
<dbReference type="Pfam" id="PF01882">
    <property type="entry name" value="DUF58"/>
    <property type="match status" value="1"/>
</dbReference>
<reference evidence="4 5" key="1">
    <citation type="submission" date="2024-02" db="EMBL/GenBank/DDBJ databases">
        <title>A novel Gemmatimonadota bacterium.</title>
        <authorList>
            <person name="Du Z.-J."/>
            <person name="Ye Y.-Q."/>
        </authorList>
    </citation>
    <scope>NUCLEOTIDE SEQUENCE [LARGE SCALE GENOMIC DNA]</scope>
    <source>
        <strain evidence="4 5">DH-20</strain>
    </source>
</reference>
<dbReference type="InterPro" id="IPR002881">
    <property type="entry name" value="DUF58"/>
</dbReference>
<evidence type="ECO:0000259" key="3">
    <source>
        <dbReference type="Pfam" id="PF01882"/>
    </source>
</evidence>
<keyword evidence="2" id="KW-1133">Transmembrane helix</keyword>
<sequence length="348" mass="36831">MSRVDRLRSTLPWSGRRIRFTSAGTLFVVGALAVGFAAINTGNNLLYLLLGGMLGATGVSGWLSERAIRGVEVSRRIPRGIPVGQEAAIRYAVHNARGAAALGLEIREGGLPGVAFVPRVAPGDTVPARSVNTFVRRGVYPLETVTLVTSFPFGFFRRERDLPLPGELVIWPRTDRQVAPPRAGAGRRVSQGAAPSRAAGPRGEFKGLRDYRDGDDARDIHWRSSARRTAPVIREYDRDASDTLWICLDLAADPGEVAEEAVEIAAGLAARATASGRRHALVAGDDVIGPAAGRGHLERVLECLARVDFAPGAAAPAPPVAPDACVLVGTRARPGPWADVRLAGRGGA</sequence>
<name>A0ABU9E586_9BACT</name>
<evidence type="ECO:0000313" key="4">
    <source>
        <dbReference type="EMBL" id="MEK9499904.1"/>
    </source>
</evidence>
<dbReference type="Proteomes" id="UP001484239">
    <property type="component" value="Unassembled WGS sequence"/>
</dbReference>
<keyword evidence="2" id="KW-0812">Transmembrane</keyword>
<proteinExistence type="predicted"/>
<organism evidence="4 5">
    <name type="scientific">Gaopeijia maritima</name>
    <dbReference type="NCBI Taxonomy" id="3119007"/>
    <lineage>
        <taxon>Bacteria</taxon>
        <taxon>Pseudomonadati</taxon>
        <taxon>Gemmatimonadota</taxon>
        <taxon>Longimicrobiia</taxon>
        <taxon>Gaopeijiales</taxon>
        <taxon>Gaopeijiaceae</taxon>
        <taxon>Gaopeijia</taxon>
    </lineage>
</organism>
<evidence type="ECO:0000256" key="2">
    <source>
        <dbReference type="SAM" id="Phobius"/>
    </source>
</evidence>
<dbReference type="PANTHER" id="PTHR34351:SF1">
    <property type="entry name" value="SLR1927 PROTEIN"/>
    <property type="match status" value="1"/>
</dbReference>
<dbReference type="PANTHER" id="PTHR34351">
    <property type="entry name" value="SLR1927 PROTEIN-RELATED"/>
    <property type="match status" value="1"/>
</dbReference>
<protein>
    <submittedName>
        <fullName evidence="4">DUF58 domain-containing protein</fullName>
    </submittedName>
</protein>
<feature type="region of interest" description="Disordered" evidence="1">
    <location>
        <begin position="178"/>
        <end position="210"/>
    </location>
</feature>
<dbReference type="RefSeq" id="WP_405277955.1">
    <property type="nucleotide sequence ID" value="NZ_JBBHLI010000001.1"/>
</dbReference>